<evidence type="ECO:0000313" key="2">
    <source>
        <dbReference type="Proteomes" id="UP001227268"/>
    </source>
</evidence>
<organism evidence="1 2">
    <name type="scientific">Naganishia friedmannii</name>
    <dbReference type="NCBI Taxonomy" id="89922"/>
    <lineage>
        <taxon>Eukaryota</taxon>
        <taxon>Fungi</taxon>
        <taxon>Dikarya</taxon>
        <taxon>Basidiomycota</taxon>
        <taxon>Agaricomycotina</taxon>
        <taxon>Tremellomycetes</taxon>
        <taxon>Filobasidiales</taxon>
        <taxon>Filobasidiaceae</taxon>
        <taxon>Naganishia</taxon>
    </lineage>
</organism>
<protein>
    <submittedName>
        <fullName evidence="1">Uncharacterized protein</fullName>
    </submittedName>
</protein>
<gene>
    <name evidence="1" type="ORF">QFC21_000647</name>
</gene>
<sequence length="866" mass="94606">MVGFTGTSLDPSSPPPSSLVQLPPIASAVSPTSEAATSQNQSAYFDDDQIQTRLLLSHYDSSLAAQGKLPPKSRVNPEMVQRKPPPPLRFGLRSLAAKVTGSGDSTPRGESVGSQSRRRSSQRYDQQGLETSSQREYGKSNKSQGVPDVVFRPDRENNDLTLDDRKALGAQKLDDELAPGSTSRPMMTTTYHTADLEDDEGSQRDDSGATSETARGLIRWVYDNWYDFGWMIGRKSFDIGWSLLKFGVTGGPKKSWGIEMTLVAAIMRNLSAHSSLADITLVRNLISIHHLLPLPPDAIVTPITFTIRKRGKHEALQGFLSELDAMNTGNRELSGEWVVNKDVWARLKAKKKERDRQKSAERERRARGLPSLKRGSSRGLNREGEKIIYYIHGGKCILSINYRLAPESRFPEPLLDVVYGYFRLVESLKIDPQNIASLETSNIINLNAYTFHSQLVMGDSAGGGLSLALSMYLRDAGYKHLLPRGLVLMSPWVDLTMSCGSWDENAPYDVVPQPGQGDHLNPVACYLGPEGIKQYLTHPYASPLFGDFHDLPPMLIQAGDSEVLRDEITLLAHKATLAGVNIKHEMYVDQVHVFQSFPFQAAAGVAFRSIAKFAASLREPEPRVEPETTANAAAQPANLDSVSRSASMDTVSRSVTPTDIDTVASEMEHGQTKLVKGDGTEIDIDFSDTEADAQGAQVPPPQSRQTTSLPDNPRTADLQTASDPEPQATKPIIRRAFPSFSRTKAPSGISTSFQKPLDGIRTTPPSSEPPSPVIKSASAASTLRTPRRSRHASISSQLTLSPAKPTTRLRSQSHVDMVQLVETYNRAGGANQTMVFTPSNESSTFDFPSTPTSGKEGGGLQLDITE</sequence>
<evidence type="ECO:0000313" key="1">
    <source>
        <dbReference type="EMBL" id="KAJ9109318.1"/>
    </source>
</evidence>
<dbReference type="Proteomes" id="UP001227268">
    <property type="component" value="Unassembled WGS sequence"/>
</dbReference>
<keyword evidence="2" id="KW-1185">Reference proteome</keyword>
<reference evidence="1" key="1">
    <citation type="submission" date="2023-04" db="EMBL/GenBank/DDBJ databases">
        <title>Draft Genome sequencing of Naganishia species isolated from polar environments using Oxford Nanopore Technology.</title>
        <authorList>
            <person name="Leo P."/>
            <person name="Venkateswaran K."/>
        </authorList>
    </citation>
    <scope>NUCLEOTIDE SEQUENCE</scope>
    <source>
        <strain evidence="1">MNA-CCFEE 5423</strain>
    </source>
</reference>
<name>A0ACC2WCW9_9TREE</name>
<accession>A0ACC2WCW9</accession>
<proteinExistence type="predicted"/>
<dbReference type="EMBL" id="JASBWT010000001">
    <property type="protein sequence ID" value="KAJ9109318.1"/>
    <property type="molecule type" value="Genomic_DNA"/>
</dbReference>
<comment type="caution">
    <text evidence="1">The sequence shown here is derived from an EMBL/GenBank/DDBJ whole genome shotgun (WGS) entry which is preliminary data.</text>
</comment>